<evidence type="ECO:0000259" key="6">
    <source>
        <dbReference type="PROSITE" id="PS51123"/>
    </source>
</evidence>
<proteinExistence type="predicted"/>
<comment type="subcellular location">
    <subcellularLocation>
        <location evidence="1">Cell outer membrane</location>
    </subcellularLocation>
</comment>
<evidence type="ECO:0000313" key="8">
    <source>
        <dbReference type="Proteomes" id="UP000002588"/>
    </source>
</evidence>
<evidence type="ECO:0000256" key="3">
    <source>
        <dbReference type="ARBA" id="ARBA00023237"/>
    </source>
</evidence>
<dbReference type="KEGG" id="azo:azo3202"/>
<dbReference type="AlphaFoldDB" id="A1KAG2"/>
<dbReference type="InterPro" id="IPR006665">
    <property type="entry name" value="OmpA-like"/>
</dbReference>
<dbReference type="eggNOG" id="COG2885">
    <property type="taxonomic scope" value="Bacteria"/>
</dbReference>
<feature type="domain" description="OmpA-like" evidence="6">
    <location>
        <begin position="77"/>
        <end position="193"/>
    </location>
</feature>
<keyword evidence="8" id="KW-1185">Reference proteome</keyword>
<dbReference type="PRINTS" id="PR01023">
    <property type="entry name" value="NAFLGMOTY"/>
</dbReference>
<dbReference type="SUPFAM" id="SSF103088">
    <property type="entry name" value="OmpA-like"/>
    <property type="match status" value="1"/>
</dbReference>
<evidence type="ECO:0000256" key="2">
    <source>
        <dbReference type="ARBA" id="ARBA00023136"/>
    </source>
</evidence>
<dbReference type="STRING" id="62928.azo3202"/>
<sequence length="193" mass="20065">MRNPQSLLSALTAASAALLISACATGDANRPSEGGSTPPAAEKRAASTAKIDWAALQKELSGALRGVQDAEVGEATADGIHLRIPVSNGFASGGSEPRPALTKVLDSLVAPLAARPGVGIKVIGHTDGLGSEMYNLKLSIQRAEAVMEYLRSRGIAFDRLSADGKGETEPIADNAKEATRARNRRVEIVLRAI</sequence>
<evidence type="ECO:0000313" key="7">
    <source>
        <dbReference type="EMBL" id="CAL95818.1"/>
    </source>
</evidence>
<accession>A1KAG2</accession>
<name>A1KAG2_AZOSB</name>
<evidence type="ECO:0000256" key="5">
    <source>
        <dbReference type="SAM" id="SignalP"/>
    </source>
</evidence>
<reference evidence="7 8" key="1">
    <citation type="journal article" date="2006" name="Nat. Biotechnol.">
        <title>Complete genome of the mutualistic, N2-fixing grass endophyte Azoarcus sp. strain BH72.</title>
        <authorList>
            <person name="Krause A."/>
            <person name="Ramakumar A."/>
            <person name="Bartels D."/>
            <person name="Battistoni F."/>
            <person name="Bekel T."/>
            <person name="Boch J."/>
            <person name="Boehm M."/>
            <person name="Friedrich F."/>
            <person name="Hurek T."/>
            <person name="Krause L."/>
            <person name="Linke B."/>
            <person name="McHardy A.C."/>
            <person name="Sarkar A."/>
            <person name="Schneiker S."/>
            <person name="Syed A.A."/>
            <person name="Thauer R."/>
            <person name="Vorhoelter F.-J."/>
            <person name="Weidner S."/>
            <person name="Puehler A."/>
            <person name="Reinhold-Hurek B."/>
            <person name="Kaiser O."/>
            <person name="Goesmann A."/>
        </authorList>
    </citation>
    <scope>NUCLEOTIDE SEQUENCE [LARGE SCALE GENOMIC DNA]</scope>
    <source>
        <strain evidence="7 8">BH72</strain>
    </source>
</reference>
<dbReference type="EMBL" id="AM406670">
    <property type="protein sequence ID" value="CAL95818.1"/>
    <property type="molecule type" value="Genomic_DNA"/>
</dbReference>
<dbReference type="PRINTS" id="PR01021">
    <property type="entry name" value="OMPADOMAIN"/>
</dbReference>
<gene>
    <name evidence="7" type="ordered locus">azo3202</name>
</gene>
<dbReference type="Gene3D" id="3.30.1330.60">
    <property type="entry name" value="OmpA-like domain"/>
    <property type="match status" value="1"/>
</dbReference>
<feature type="signal peptide" evidence="5">
    <location>
        <begin position="1"/>
        <end position="24"/>
    </location>
</feature>
<feature type="chain" id="PRO_5002636180" evidence="5">
    <location>
        <begin position="25"/>
        <end position="193"/>
    </location>
</feature>
<protein>
    <submittedName>
        <fullName evidence="7">Lipoprotein attached to the membrane by a lipid anchor</fullName>
    </submittedName>
</protein>
<keyword evidence="5" id="KW-0732">Signal</keyword>
<dbReference type="HOGENOM" id="CLU_016890_6_2_4"/>
<dbReference type="PANTHER" id="PTHR30329">
    <property type="entry name" value="STATOR ELEMENT OF FLAGELLAR MOTOR COMPLEX"/>
    <property type="match status" value="1"/>
</dbReference>
<dbReference type="Proteomes" id="UP000002588">
    <property type="component" value="Chromosome"/>
</dbReference>
<dbReference type="Pfam" id="PF00691">
    <property type="entry name" value="OmpA"/>
    <property type="match status" value="1"/>
</dbReference>
<evidence type="ECO:0000256" key="1">
    <source>
        <dbReference type="ARBA" id="ARBA00004442"/>
    </source>
</evidence>
<dbReference type="GO" id="GO:0009279">
    <property type="term" value="C:cell outer membrane"/>
    <property type="evidence" value="ECO:0007669"/>
    <property type="project" value="UniProtKB-SubCell"/>
</dbReference>
<dbReference type="PROSITE" id="PS51123">
    <property type="entry name" value="OMPA_2"/>
    <property type="match status" value="1"/>
</dbReference>
<dbReference type="InterPro" id="IPR036737">
    <property type="entry name" value="OmpA-like_sf"/>
</dbReference>
<dbReference type="RefSeq" id="WP_011766926.1">
    <property type="nucleotide sequence ID" value="NC_008702.1"/>
</dbReference>
<keyword evidence="2 4" id="KW-0472">Membrane</keyword>
<keyword evidence="7" id="KW-0449">Lipoprotein</keyword>
<evidence type="ECO:0000256" key="4">
    <source>
        <dbReference type="PROSITE-ProRule" id="PRU00473"/>
    </source>
</evidence>
<dbReference type="CDD" id="cd07185">
    <property type="entry name" value="OmpA_C-like"/>
    <property type="match status" value="1"/>
</dbReference>
<dbReference type="InterPro" id="IPR050330">
    <property type="entry name" value="Bact_OuterMem_StrucFunc"/>
</dbReference>
<keyword evidence="3" id="KW-0998">Cell outer membrane</keyword>
<dbReference type="PROSITE" id="PS51257">
    <property type="entry name" value="PROKAR_LIPOPROTEIN"/>
    <property type="match status" value="1"/>
</dbReference>
<dbReference type="PANTHER" id="PTHR30329:SF21">
    <property type="entry name" value="LIPOPROTEIN YIAD-RELATED"/>
    <property type="match status" value="1"/>
</dbReference>
<dbReference type="InterPro" id="IPR006664">
    <property type="entry name" value="OMP_bac"/>
</dbReference>
<organism evidence="7 8">
    <name type="scientific">Azoarcus sp. (strain BH72)</name>
    <dbReference type="NCBI Taxonomy" id="418699"/>
    <lineage>
        <taxon>Bacteria</taxon>
        <taxon>Pseudomonadati</taxon>
        <taxon>Pseudomonadota</taxon>
        <taxon>Betaproteobacteria</taxon>
        <taxon>Rhodocyclales</taxon>
        <taxon>Zoogloeaceae</taxon>
        <taxon>Azoarcus</taxon>
    </lineage>
</organism>